<sequence>MCDKAILSVKALLKKLRDFEVIKEFNLQPLEGNEENWNLFKSPLKTIVYELNTELASDMNTNEKETLEVQNLGIDSNNKEEKNCNRDSEENVEIQMDTAISNIRVTVKTVLQPQNYEKENKNCKASNAKADLESQEVSNMDTNHEEKRNFDVDVESLTCNTSIRDAALQLLKLSNMNSNQEESNWKLASKDNEEIPMDTEVSNVKQIKKAGGKPKEDSDIDSNPKENKHFDVDVKDGKIQGDTETLNSDIREDAALQLLKLSDMHSNQRNKLDYRDNGEIQMDAEVSDMKTCENTDLKVQCVPDIDSISEANQSSNSNSKNNVQINITSEQMRQRVNAFKNFKRQQKNEKNVQEYCGHPYIDELNPLWGHINTCARVDAIFVPRYSIKSRYKVTRVTNRWGPQAQSSNEANQNTTEPERAPTCNRDSIVEAIQERLRSMEQHLHLNDTAKKNIFQRLKELEDRIMYLESISPDLFIQPGPDMPPPKEYINEEENLYEKYSSWSIEEIENRIKYLTEKLRAKAATKKHSPR</sequence>
<feature type="compositionally biased region" description="Basic and acidic residues" evidence="1">
    <location>
        <begin position="213"/>
        <end position="230"/>
    </location>
</feature>
<feature type="region of interest" description="Disordered" evidence="1">
    <location>
        <begin position="206"/>
        <end position="230"/>
    </location>
</feature>
<keyword evidence="3" id="KW-1185">Reference proteome</keyword>
<dbReference type="OrthoDB" id="5531344at2759"/>
<evidence type="ECO:0000313" key="2">
    <source>
        <dbReference type="EMBL" id="GFY49908.1"/>
    </source>
</evidence>
<comment type="caution">
    <text evidence="2">The sequence shown here is derived from an EMBL/GenBank/DDBJ whole genome shotgun (WGS) entry which is preliminary data.</text>
</comment>
<dbReference type="Proteomes" id="UP000886998">
    <property type="component" value="Unassembled WGS sequence"/>
</dbReference>
<name>A0A8X7C0N6_9ARAC</name>
<feature type="region of interest" description="Disordered" evidence="1">
    <location>
        <begin position="402"/>
        <end position="421"/>
    </location>
</feature>
<reference evidence="2" key="1">
    <citation type="submission" date="2020-08" db="EMBL/GenBank/DDBJ databases">
        <title>Multicomponent nature underlies the extraordinary mechanical properties of spider dragline silk.</title>
        <authorList>
            <person name="Kono N."/>
            <person name="Nakamura H."/>
            <person name="Mori M."/>
            <person name="Yoshida Y."/>
            <person name="Ohtoshi R."/>
            <person name="Malay A.D."/>
            <person name="Moran D.A.P."/>
            <person name="Tomita M."/>
            <person name="Numata K."/>
            <person name="Arakawa K."/>
        </authorList>
    </citation>
    <scope>NUCLEOTIDE SEQUENCE</scope>
</reference>
<feature type="compositionally biased region" description="Polar residues" evidence="1">
    <location>
        <begin position="403"/>
        <end position="415"/>
    </location>
</feature>
<evidence type="ECO:0000313" key="3">
    <source>
        <dbReference type="Proteomes" id="UP000886998"/>
    </source>
</evidence>
<proteinExistence type="predicted"/>
<accession>A0A8X7C0N6</accession>
<dbReference type="EMBL" id="BMAV01007207">
    <property type="protein sequence ID" value="GFY49908.1"/>
    <property type="molecule type" value="Genomic_DNA"/>
</dbReference>
<gene>
    <name evidence="2" type="primary">MBIP</name>
    <name evidence="2" type="ORF">TNIN_436072</name>
</gene>
<protein>
    <submittedName>
        <fullName evidence="2">MAP3K12-binding inhibitory protein 1</fullName>
    </submittedName>
</protein>
<organism evidence="2 3">
    <name type="scientific">Trichonephila inaurata madagascariensis</name>
    <dbReference type="NCBI Taxonomy" id="2747483"/>
    <lineage>
        <taxon>Eukaryota</taxon>
        <taxon>Metazoa</taxon>
        <taxon>Ecdysozoa</taxon>
        <taxon>Arthropoda</taxon>
        <taxon>Chelicerata</taxon>
        <taxon>Arachnida</taxon>
        <taxon>Araneae</taxon>
        <taxon>Araneomorphae</taxon>
        <taxon>Entelegynae</taxon>
        <taxon>Araneoidea</taxon>
        <taxon>Nephilidae</taxon>
        <taxon>Trichonephila</taxon>
        <taxon>Trichonephila inaurata</taxon>
    </lineage>
</organism>
<dbReference type="AlphaFoldDB" id="A0A8X7C0N6"/>
<evidence type="ECO:0000256" key="1">
    <source>
        <dbReference type="SAM" id="MobiDB-lite"/>
    </source>
</evidence>